<dbReference type="InterPro" id="IPR034746">
    <property type="entry name" value="POTRA"/>
</dbReference>
<feature type="chain" id="PRO_5012828266" evidence="9">
    <location>
        <begin position="41"/>
        <end position="565"/>
    </location>
</feature>
<keyword evidence="9" id="KW-0732">Signal</keyword>
<dbReference type="Proteomes" id="UP000198284">
    <property type="component" value="Unassembled WGS sequence"/>
</dbReference>
<comment type="subcellular location">
    <subcellularLocation>
        <location evidence="1">Cell outer membrane</location>
    </subcellularLocation>
</comment>
<sequence>MPFSRPSRSRFAGDRSHAFVRTALAGVAAAMLLAAAPAGAQEERFDIRRFTVKGNSLLPDGEVDQLLAPLAGPGRVYGDIQRALERLESAYRRAGYSTVQVYVPEQELTGGEVLIQVTENVIGQVVVSGNAHFGNENILASLPLLRQGRAPNLDRLSEAIQLANDNPAKQVDVTLGTGAAEGSVDAKVVVSDHNPQRLFFTLDNTGSAATGRYRIGASYQHANLFGRDHVATLSYATSPDSPSNVNVALYSLGYRIPLYALGDSVDVVYGRSSVNTPGVAPTLTGLLGIVGKGEVFGLRYNHYFPRRGQYTDRLVAAFDYKYTDARCDTGGVPVSIAPPTPPIASCVPYTTQPLSLTYSGQRQQPGEIWDYSLGLAYNLATGTRYTNLDGTVDRYSYLTPGNRSTRDNFTVLRGGGALQKGFKNDWQVRVAATVQISPDPLVAGEQIGLAGSGAVRGFNERAVASDSGVVLNAELYGPELAKRLAIGGNLRALAFADYGYGRNQRAAGTAVFSSGSVSSMGAGLRYSFSRDASARFDLARVVNAGPALSERSGDWRAHMSVMFGF</sequence>
<proteinExistence type="inferred from homology"/>
<dbReference type="InterPro" id="IPR051544">
    <property type="entry name" value="TPS_OM_transporter"/>
</dbReference>
<keyword evidence="5" id="KW-0812">Transmembrane</keyword>
<comment type="similarity">
    <text evidence="2">Belongs to the TPS (TC 1.B.20) family.</text>
</comment>
<evidence type="ECO:0000256" key="3">
    <source>
        <dbReference type="ARBA" id="ARBA00022448"/>
    </source>
</evidence>
<dbReference type="InterPro" id="IPR013686">
    <property type="entry name" value="Polypept-transport_assoc_ShlB"/>
</dbReference>
<dbReference type="PROSITE" id="PS51779">
    <property type="entry name" value="POTRA"/>
    <property type="match status" value="1"/>
</dbReference>
<keyword evidence="7" id="KW-0472">Membrane</keyword>
<reference evidence="11 12" key="1">
    <citation type="submission" date="2017-06" db="EMBL/GenBank/DDBJ databases">
        <authorList>
            <person name="Kim H.J."/>
            <person name="Triplett B.A."/>
        </authorList>
    </citation>
    <scope>NUCLEOTIDE SEQUENCE [LARGE SCALE GENOMIC DNA]</scope>
    <source>
        <strain evidence="11 12">U15</strain>
    </source>
</reference>
<evidence type="ECO:0000313" key="12">
    <source>
        <dbReference type="Proteomes" id="UP000198284"/>
    </source>
</evidence>
<keyword evidence="6" id="KW-0653">Protein transport</keyword>
<dbReference type="InterPro" id="IPR005565">
    <property type="entry name" value="Hemolysn_activator_HlyB_C"/>
</dbReference>
<accession>A0A239J1H6</accession>
<dbReference type="PANTHER" id="PTHR34597">
    <property type="entry name" value="SLR1661 PROTEIN"/>
    <property type="match status" value="1"/>
</dbReference>
<keyword evidence="3" id="KW-0813">Transport</keyword>
<evidence type="ECO:0000259" key="10">
    <source>
        <dbReference type="PROSITE" id="PS51779"/>
    </source>
</evidence>
<evidence type="ECO:0000256" key="8">
    <source>
        <dbReference type="ARBA" id="ARBA00023237"/>
    </source>
</evidence>
<evidence type="ECO:0000313" key="11">
    <source>
        <dbReference type="EMBL" id="SNS99659.1"/>
    </source>
</evidence>
<dbReference type="RefSeq" id="WP_245845002.1">
    <property type="nucleotide sequence ID" value="NZ_FZOT01000011.1"/>
</dbReference>
<dbReference type="GO" id="GO:0008320">
    <property type="term" value="F:protein transmembrane transporter activity"/>
    <property type="evidence" value="ECO:0007669"/>
    <property type="project" value="TreeGrafter"/>
</dbReference>
<feature type="domain" description="POTRA" evidence="10">
    <location>
        <begin position="45"/>
        <end position="120"/>
    </location>
</feature>
<name>A0A239J1H6_9BURK</name>
<protein>
    <submittedName>
        <fullName evidence="11">Hemolysin activation/secretion protein</fullName>
    </submittedName>
</protein>
<evidence type="ECO:0000256" key="9">
    <source>
        <dbReference type="SAM" id="SignalP"/>
    </source>
</evidence>
<evidence type="ECO:0000256" key="4">
    <source>
        <dbReference type="ARBA" id="ARBA00022452"/>
    </source>
</evidence>
<dbReference type="Gene3D" id="2.40.160.50">
    <property type="entry name" value="membrane protein fhac: a member of the omp85/tpsb transporter family"/>
    <property type="match status" value="1"/>
</dbReference>
<dbReference type="GO" id="GO:0009279">
    <property type="term" value="C:cell outer membrane"/>
    <property type="evidence" value="ECO:0007669"/>
    <property type="project" value="UniProtKB-SubCell"/>
</dbReference>
<dbReference type="Gene3D" id="3.10.20.310">
    <property type="entry name" value="membrane protein fhac"/>
    <property type="match status" value="1"/>
</dbReference>
<gene>
    <name evidence="11" type="ORF">SAMN06265795_11172</name>
</gene>
<dbReference type="Pfam" id="PF08479">
    <property type="entry name" value="POTRA_2"/>
    <property type="match status" value="1"/>
</dbReference>
<dbReference type="EMBL" id="FZOT01000011">
    <property type="protein sequence ID" value="SNS99659.1"/>
    <property type="molecule type" value="Genomic_DNA"/>
</dbReference>
<organism evidence="11 12">
    <name type="scientific">Noviherbaspirillum humi</name>
    <dbReference type="NCBI Taxonomy" id="1688639"/>
    <lineage>
        <taxon>Bacteria</taxon>
        <taxon>Pseudomonadati</taxon>
        <taxon>Pseudomonadota</taxon>
        <taxon>Betaproteobacteria</taxon>
        <taxon>Burkholderiales</taxon>
        <taxon>Oxalobacteraceae</taxon>
        <taxon>Noviherbaspirillum</taxon>
    </lineage>
</organism>
<feature type="signal peptide" evidence="9">
    <location>
        <begin position="1"/>
        <end position="40"/>
    </location>
</feature>
<evidence type="ECO:0000256" key="2">
    <source>
        <dbReference type="ARBA" id="ARBA00009055"/>
    </source>
</evidence>
<evidence type="ECO:0000256" key="5">
    <source>
        <dbReference type="ARBA" id="ARBA00022692"/>
    </source>
</evidence>
<dbReference type="Pfam" id="PF03865">
    <property type="entry name" value="ShlB"/>
    <property type="match status" value="1"/>
</dbReference>
<keyword evidence="4" id="KW-1134">Transmembrane beta strand</keyword>
<dbReference type="GO" id="GO:0046819">
    <property type="term" value="P:protein secretion by the type V secretion system"/>
    <property type="evidence" value="ECO:0007669"/>
    <property type="project" value="TreeGrafter"/>
</dbReference>
<keyword evidence="8" id="KW-0998">Cell outer membrane</keyword>
<keyword evidence="12" id="KW-1185">Reference proteome</keyword>
<dbReference type="AlphaFoldDB" id="A0A239J1H6"/>
<dbReference type="GO" id="GO:0098046">
    <property type="term" value="C:type V protein secretion system complex"/>
    <property type="evidence" value="ECO:0007669"/>
    <property type="project" value="TreeGrafter"/>
</dbReference>
<evidence type="ECO:0000256" key="1">
    <source>
        <dbReference type="ARBA" id="ARBA00004442"/>
    </source>
</evidence>
<evidence type="ECO:0000256" key="7">
    <source>
        <dbReference type="ARBA" id="ARBA00023136"/>
    </source>
</evidence>
<dbReference type="PANTHER" id="PTHR34597:SF6">
    <property type="entry name" value="BLR6126 PROTEIN"/>
    <property type="match status" value="1"/>
</dbReference>
<evidence type="ECO:0000256" key="6">
    <source>
        <dbReference type="ARBA" id="ARBA00022927"/>
    </source>
</evidence>